<gene>
    <name evidence="2" type="ORF">MIMGU_mgv1a016391mg</name>
</gene>
<proteinExistence type="predicted"/>
<dbReference type="AlphaFoldDB" id="A0A022PW03"/>
<protein>
    <submittedName>
        <fullName evidence="2">Uncharacterized protein</fullName>
    </submittedName>
</protein>
<evidence type="ECO:0000313" key="2">
    <source>
        <dbReference type="EMBL" id="EYU20572.1"/>
    </source>
</evidence>
<evidence type="ECO:0000313" key="3">
    <source>
        <dbReference type="Proteomes" id="UP000030748"/>
    </source>
</evidence>
<feature type="chain" id="PRO_5001506724" evidence="1">
    <location>
        <begin position="30"/>
        <end position="123"/>
    </location>
</feature>
<dbReference type="Proteomes" id="UP000030748">
    <property type="component" value="Unassembled WGS sequence"/>
</dbReference>
<feature type="signal peptide" evidence="1">
    <location>
        <begin position="1"/>
        <end position="29"/>
    </location>
</feature>
<keyword evidence="1" id="KW-0732">Signal</keyword>
<keyword evidence="3" id="KW-1185">Reference proteome</keyword>
<name>A0A022PW03_ERYGU</name>
<accession>A0A022PW03</accession>
<reference evidence="2 3" key="1">
    <citation type="journal article" date="2013" name="Proc. Natl. Acad. Sci. U.S.A.">
        <title>Fine-scale variation in meiotic recombination in Mimulus inferred from population shotgun sequencing.</title>
        <authorList>
            <person name="Hellsten U."/>
            <person name="Wright K.M."/>
            <person name="Jenkins J."/>
            <person name="Shu S."/>
            <person name="Yuan Y."/>
            <person name="Wessler S.R."/>
            <person name="Schmutz J."/>
            <person name="Willis J.H."/>
            <person name="Rokhsar D.S."/>
        </authorList>
    </citation>
    <scope>NUCLEOTIDE SEQUENCE [LARGE SCALE GENOMIC DNA]</scope>
    <source>
        <strain evidence="3">cv. DUN x IM62</strain>
    </source>
</reference>
<dbReference type="EMBL" id="KI632264">
    <property type="protein sequence ID" value="EYU20572.1"/>
    <property type="molecule type" value="Genomic_DNA"/>
</dbReference>
<evidence type="ECO:0000256" key="1">
    <source>
        <dbReference type="SAM" id="SignalP"/>
    </source>
</evidence>
<sequence>MKIESTVVAAVFFGAALVSVSMNAGGSRTEDMVMLNFNKPIFSSKASNISHVASRLHRPLLRIPPLDPGVVVAHAHRIHSTALSCRREPRRETAAPCRDCEFDPRMQEGKLVFHDAAIEEGNR</sequence>
<organism evidence="2 3">
    <name type="scientific">Erythranthe guttata</name>
    <name type="common">Yellow monkey flower</name>
    <name type="synonym">Mimulus guttatus</name>
    <dbReference type="NCBI Taxonomy" id="4155"/>
    <lineage>
        <taxon>Eukaryota</taxon>
        <taxon>Viridiplantae</taxon>
        <taxon>Streptophyta</taxon>
        <taxon>Embryophyta</taxon>
        <taxon>Tracheophyta</taxon>
        <taxon>Spermatophyta</taxon>
        <taxon>Magnoliopsida</taxon>
        <taxon>eudicotyledons</taxon>
        <taxon>Gunneridae</taxon>
        <taxon>Pentapetalae</taxon>
        <taxon>asterids</taxon>
        <taxon>lamiids</taxon>
        <taxon>Lamiales</taxon>
        <taxon>Phrymaceae</taxon>
        <taxon>Erythranthe</taxon>
    </lineage>
</organism>